<evidence type="ECO:0000313" key="1">
    <source>
        <dbReference type="EMBL" id="KAK8211343.1"/>
    </source>
</evidence>
<sequence length="76" mass="8210">MPGPVSFDLFLCTSVPHRGIFQGASILAEWGLRATAVVCILPAYWLKGRMAVLMARRDFEKVVSSAGSIAGQSLRT</sequence>
<dbReference type="Proteomes" id="UP001320706">
    <property type="component" value="Unassembled WGS sequence"/>
</dbReference>
<protein>
    <submittedName>
        <fullName evidence="1">Uncharacterized protein</fullName>
    </submittedName>
</protein>
<gene>
    <name evidence="1" type="ORF">M8818_003310</name>
</gene>
<keyword evidence="2" id="KW-1185">Reference proteome</keyword>
<dbReference type="EMBL" id="JAMKPW020000014">
    <property type="protein sequence ID" value="KAK8211343.1"/>
    <property type="molecule type" value="Genomic_DNA"/>
</dbReference>
<comment type="caution">
    <text evidence="1">The sequence shown here is derived from an EMBL/GenBank/DDBJ whole genome shotgun (WGS) entry which is preliminary data.</text>
</comment>
<accession>A0ACC3SER1</accession>
<evidence type="ECO:0000313" key="2">
    <source>
        <dbReference type="Proteomes" id="UP001320706"/>
    </source>
</evidence>
<name>A0ACC3SER1_9PEZI</name>
<reference evidence="1" key="1">
    <citation type="submission" date="2024-02" db="EMBL/GenBank/DDBJ databases">
        <title>Metagenome Assembled Genome of Zalaria obscura JY119.</title>
        <authorList>
            <person name="Vighnesh L."/>
            <person name="Jagadeeshwari U."/>
            <person name="Venkata Ramana C."/>
            <person name="Sasikala C."/>
        </authorList>
    </citation>
    <scope>NUCLEOTIDE SEQUENCE</scope>
    <source>
        <strain evidence="1">JY119</strain>
    </source>
</reference>
<organism evidence="1 2">
    <name type="scientific">Zalaria obscura</name>
    <dbReference type="NCBI Taxonomy" id="2024903"/>
    <lineage>
        <taxon>Eukaryota</taxon>
        <taxon>Fungi</taxon>
        <taxon>Dikarya</taxon>
        <taxon>Ascomycota</taxon>
        <taxon>Pezizomycotina</taxon>
        <taxon>Dothideomycetes</taxon>
        <taxon>Dothideomycetidae</taxon>
        <taxon>Dothideales</taxon>
        <taxon>Zalariaceae</taxon>
        <taxon>Zalaria</taxon>
    </lineage>
</organism>
<proteinExistence type="predicted"/>